<dbReference type="InterPro" id="IPR035899">
    <property type="entry name" value="DBL_dom_sf"/>
</dbReference>
<evidence type="ECO:0000256" key="4">
    <source>
        <dbReference type="ARBA" id="ARBA00022658"/>
    </source>
</evidence>
<dbReference type="PANTHER" id="PTHR23182">
    <property type="entry name" value="BREAKPOINT CLUSTER REGION PROTEIN BCR"/>
    <property type="match status" value="1"/>
</dbReference>
<keyword evidence="3" id="KW-0343">GTPase activation</keyword>
<dbReference type="Proteomes" id="UP001359485">
    <property type="component" value="Unassembled WGS sequence"/>
</dbReference>
<keyword evidence="6" id="KW-0966">Cell projection</keyword>
<dbReference type="PROSITE" id="PS50004">
    <property type="entry name" value="C2"/>
    <property type="match status" value="1"/>
</dbReference>
<dbReference type="SUPFAM" id="SSF49562">
    <property type="entry name" value="C2 domain (Calcium/lipid-binding domain, CaLB)"/>
    <property type="match status" value="1"/>
</dbReference>
<feature type="domain" description="DH" evidence="9">
    <location>
        <begin position="454"/>
        <end position="635"/>
    </location>
</feature>
<accession>A0ABR1ARK2</accession>
<feature type="region of interest" description="Disordered" evidence="7">
    <location>
        <begin position="72"/>
        <end position="91"/>
    </location>
</feature>
<feature type="compositionally biased region" description="Basic and acidic residues" evidence="7">
    <location>
        <begin position="140"/>
        <end position="161"/>
    </location>
</feature>
<dbReference type="PROSITE" id="PS00741">
    <property type="entry name" value="DH_1"/>
    <property type="match status" value="1"/>
</dbReference>
<evidence type="ECO:0000256" key="2">
    <source>
        <dbReference type="ARBA" id="ARBA00004552"/>
    </source>
</evidence>
<evidence type="ECO:0000313" key="11">
    <source>
        <dbReference type="EMBL" id="KAK6626566.1"/>
    </source>
</evidence>
<organism evidence="11 12">
    <name type="scientific">Polyplax serrata</name>
    <name type="common">Common mouse louse</name>
    <dbReference type="NCBI Taxonomy" id="468196"/>
    <lineage>
        <taxon>Eukaryota</taxon>
        <taxon>Metazoa</taxon>
        <taxon>Ecdysozoa</taxon>
        <taxon>Arthropoda</taxon>
        <taxon>Hexapoda</taxon>
        <taxon>Insecta</taxon>
        <taxon>Pterygota</taxon>
        <taxon>Neoptera</taxon>
        <taxon>Paraneoptera</taxon>
        <taxon>Psocodea</taxon>
        <taxon>Troctomorpha</taxon>
        <taxon>Phthiraptera</taxon>
        <taxon>Anoplura</taxon>
        <taxon>Polyplacidae</taxon>
        <taxon>Polyplax</taxon>
    </lineage>
</organism>
<dbReference type="InterPro" id="IPR035892">
    <property type="entry name" value="C2_domain_sf"/>
</dbReference>
<evidence type="ECO:0000256" key="6">
    <source>
        <dbReference type="ARBA" id="ARBA00023273"/>
    </source>
</evidence>
<dbReference type="Pfam" id="PF00621">
    <property type="entry name" value="RhoGEF"/>
    <property type="match status" value="1"/>
</dbReference>
<evidence type="ECO:0000313" key="12">
    <source>
        <dbReference type="Proteomes" id="UP001359485"/>
    </source>
</evidence>
<dbReference type="SUPFAM" id="SSF50729">
    <property type="entry name" value="PH domain-like"/>
    <property type="match status" value="1"/>
</dbReference>
<keyword evidence="4" id="KW-0344">Guanine-nucleotide releasing factor</keyword>
<comment type="subcellular location">
    <subcellularLocation>
        <location evidence="1">Cell projection</location>
        <location evidence="1">Axon</location>
    </subcellularLocation>
    <subcellularLocation>
        <location evidence="2">Cell projection</location>
        <location evidence="2">Dendritic spine</location>
    </subcellularLocation>
</comment>
<protein>
    <recommendedName>
        <fullName evidence="13">Active breakpoint cluster region-related protein</fullName>
    </recommendedName>
</protein>
<dbReference type="InterPro" id="IPR000219">
    <property type="entry name" value="DH_dom"/>
</dbReference>
<keyword evidence="12" id="KW-1185">Reference proteome</keyword>
<dbReference type="InterPro" id="IPR011993">
    <property type="entry name" value="PH-like_dom_sf"/>
</dbReference>
<dbReference type="Gene3D" id="1.20.900.10">
    <property type="entry name" value="Dbl homology (DH) domain"/>
    <property type="match status" value="1"/>
</dbReference>
<feature type="region of interest" description="Disordered" evidence="7">
    <location>
        <begin position="269"/>
        <end position="295"/>
    </location>
</feature>
<dbReference type="PANTHER" id="PTHR23182:SF1">
    <property type="entry name" value="RHO GTPASE ACTIVATING PROTEIN AT 1A, ISOFORM E"/>
    <property type="match status" value="1"/>
</dbReference>
<gene>
    <name evidence="11" type="ORF">RUM44_009040</name>
</gene>
<dbReference type="SMART" id="SM00325">
    <property type="entry name" value="RhoGEF"/>
    <property type="match status" value="1"/>
</dbReference>
<feature type="region of interest" description="Disordered" evidence="7">
    <location>
        <begin position="392"/>
        <end position="448"/>
    </location>
</feature>
<comment type="caution">
    <text evidence="11">The sequence shown here is derived from an EMBL/GenBank/DDBJ whole genome shotgun (WGS) entry which is preliminary data.</text>
</comment>
<dbReference type="InterPro" id="IPR001849">
    <property type="entry name" value="PH_domain"/>
</dbReference>
<dbReference type="InterPro" id="IPR000198">
    <property type="entry name" value="RhoGAP_dom"/>
</dbReference>
<dbReference type="InterPro" id="IPR001331">
    <property type="entry name" value="GDS_CDC24_CS"/>
</dbReference>
<sequence length="1181" mass="133570">MERFPDSELPAAWEEDVRSNLMKHRQQYKSAEGGSNLWQRVTLLKEELEKEEFYVEYLEHLLADVEKQKTRAAGDGEAAGDGLPTTVDDPKNKFDEIETSNKFSKSCSQNSIDLCISELAECTPLKEKKEFVQPQTERSFSVDDAKKKHEENDEKLIENRQRSLTQPNLSNFITVIEISGKKKVDVPLKCPPKPPPKTFMRLNPDGITKQVESNSNIENDHTKRRIGPSLPSPDVANQETESVLKISKPSLRGLNELKKEFENGKCEPSYGKIKKTSPNKTEDSFLTPNGLNKNSEIQTTADNQENGILDSPKTETTDKVIDSLDNNKEESESLVAECEPYYDSVPAEDSDGECVIEALTLPSRGSLRPSVAASNANYVNIDYFIKQRPPIERSSSVESEENASHTSEFLQSDRNDFPSLLTGNASDGTYTSNSSLESSGTKVSGSVDVDPADMQKKIIDSVIESETIYLECLNVLLQYMKALKATLSTSQPVISEDELNTVFYKIPELHAMHSSFLEGLKGGPPYGMPFRKLAESLNEYGAFLHNYGRATDTVKRRSQICQQFADITTDIKLKSLQGQYLSLEDLLFKPVARVQKNALVLDDLLKCSTNSQTDQEALKEALSLTKTFLDSFNMIETKKMFGHEDRAQRRLVKNSFMVELCEGHRKLRHLFLFNDVMACAKYKSTGRGKITFELKWYVHLNDLIILEETGNEPKEISPPNLLSLKSQVPHHACTMRDQILRDEEKKKSGLEKQRKKLAGLEAQLVLAYPDLVLRVGQRSNRLYTFLLSSEFERTQWIEAVHNLQNTFQQSHLPGPKTSVVSMVELQAWVTACRAFLKTNMGSYLMRTVQDESLLRGDLHVTIGHLQGLPHPMDLFLVLEVDSYGHYFRKARSKLICRSQTPRWDQSFVIDLEGSQNLRVLLYEEAQERMILRGKSTRKLSVSWLGPNDVSRKLSLTAGVTLSIKLRFQPADISLRRIPQNKPLGFGSKIQQVCKREDRNVPFIITSCVREVERRGMTEVGIYRVSGSASDLARLKKSFETNSYEAEQLLKEVCVHSVTGILKLYLRELPEALFTDLSYEKFLQAWNVGEGQRDAVLTTCFQALPAQNRDIINFLLDHLIRVNQNETSNKMSLHNLATVFGPTLLRPSSKEAKTRDLLAQGTCDVMAQAGILHYFLLQKQVR</sequence>
<dbReference type="Gene3D" id="2.30.29.30">
    <property type="entry name" value="Pleckstrin-homology domain (PH domain)/Phosphotyrosine-binding domain (PTB)"/>
    <property type="match status" value="1"/>
</dbReference>
<dbReference type="SMART" id="SM00324">
    <property type="entry name" value="RhoGAP"/>
    <property type="match status" value="1"/>
</dbReference>
<feature type="domain" description="Rho-GAP" evidence="10">
    <location>
        <begin position="987"/>
        <end position="1181"/>
    </location>
</feature>
<dbReference type="EMBL" id="JAWJWF010000045">
    <property type="protein sequence ID" value="KAK6626566.1"/>
    <property type="molecule type" value="Genomic_DNA"/>
</dbReference>
<evidence type="ECO:0000256" key="5">
    <source>
        <dbReference type="ARBA" id="ARBA00023018"/>
    </source>
</evidence>
<dbReference type="InterPro" id="IPR000008">
    <property type="entry name" value="C2_dom"/>
</dbReference>
<dbReference type="InterPro" id="IPR037769">
    <property type="entry name" value="Abr/Bcr"/>
</dbReference>
<dbReference type="CDD" id="cd13368">
    <property type="entry name" value="PH_BCR_arthropod"/>
    <property type="match status" value="1"/>
</dbReference>
<feature type="compositionally biased region" description="Polar residues" evidence="7">
    <location>
        <begin position="421"/>
        <end position="444"/>
    </location>
</feature>
<dbReference type="Gene3D" id="1.10.555.10">
    <property type="entry name" value="Rho GTPase activation protein"/>
    <property type="match status" value="1"/>
</dbReference>
<evidence type="ECO:0000259" key="8">
    <source>
        <dbReference type="PROSITE" id="PS50004"/>
    </source>
</evidence>
<dbReference type="SUPFAM" id="SSF48350">
    <property type="entry name" value="GTPase activation domain, GAP"/>
    <property type="match status" value="1"/>
</dbReference>
<feature type="domain" description="C2" evidence="8">
    <location>
        <begin position="839"/>
        <end position="957"/>
    </location>
</feature>
<evidence type="ECO:0000259" key="9">
    <source>
        <dbReference type="PROSITE" id="PS50010"/>
    </source>
</evidence>
<reference evidence="11 12" key="1">
    <citation type="submission" date="2023-09" db="EMBL/GenBank/DDBJ databases">
        <title>Genomes of two closely related lineages of the louse Polyplax serrata with different host specificities.</title>
        <authorList>
            <person name="Martinu J."/>
            <person name="Tarabai H."/>
            <person name="Stefka J."/>
            <person name="Hypsa V."/>
        </authorList>
    </citation>
    <scope>NUCLEOTIDE SEQUENCE [LARGE SCALE GENOMIC DNA]</scope>
    <source>
        <strain evidence="11">98ZLc_SE</strain>
    </source>
</reference>
<dbReference type="InterPro" id="IPR008936">
    <property type="entry name" value="Rho_GTPase_activation_prot"/>
</dbReference>
<evidence type="ECO:0000259" key="10">
    <source>
        <dbReference type="PROSITE" id="PS50238"/>
    </source>
</evidence>
<feature type="compositionally biased region" description="Polar residues" evidence="7">
    <location>
        <begin position="278"/>
        <end position="295"/>
    </location>
</feature>
<keyword evidence="5" id="KW-0770">Synapse</keyword>
<dbReference type="SMART" id="SM00233">
    <property type="entry name" value="PH"/>
    <property type="match status" value="1"/>
</dbReference>
<dbReference type="PROSITE" id="PS50238">
    <property type="entry name" value="RHOGAP"/>
    <property type="match status" value="1"/>
</dbReference>
<dbReference type="InterPro" id="IPR036481">
    <property type="entry name" value="Bcr-Abl_oncoprot_oligo_sf"/>
</dbReference>
<feature type="region of interest" description="Disordered" evidence="7">
    <location>
        <begin position="212"/>
        <end position="241"/>
    </location>
</feature>
<evidence type="ECO:0000256" key="3">
    <source>
        <dbReference type="ARBA" id="ARBA00022468"/>
    </source>
</evidence>
<dbReference type="Gene3D" id="4.10.280.30">
    <property type="entry name" value="Bcr-Abl oncoprotein oligomerisation domain"/>
    <property type="match status" value="1"/>
</dbReference>
<dbReference type="PROSITE" id="PS50010">
    <property type="entry name" value="DH_2"/>
    <property type="match status" value="1"/>
</dbReference>
<proteinExistence type="predicted"/>
<feature type="region of interest" description="Disordered" evidence="7">
    <location>
        <begin position="133"/>
        <end position="162"/>
    </location>
</feature>
<feature type="region of interest" description="Disordered" evidence="7">
    <location>
        <begin position="300"/>
        <end position="319"/>
    </location>
</feature>
<dbReference type="SUPFAM" id="SSF48065">
    <property type="entry name" value="DBL homology domain (DH-domain)"/>
    <property type="match status" value="1"/>
</dbReference>
<name>A0ABR1ARK2_POLSC</name>
<evidence type="ECO:0000256" key="1">
    <source>
        <dbReference type="ARBA" id="ARBA00004489"/>
    </source>
</evidence>
<evidence type="ECO:0000256" key="7">
    <source>
        <dbReference type="SAM" id="MobiDB-lite"/>
    </source>
</evidence>
<dbReference type="Pfam" id="PF00620">
    <property type="entry name" value="RhoGAP"/>
    <property type="match status" value="1"/>
</dbReference>
<evidence type="ECO:0008006" key="13">
    <source>
        <dbReference type="Google" id="ProtNLM"/>
    </source>
</evidence>